<gene>
    <name evidence="9 12" type="primary">rho</name>
    <name evidence="12" type="ORF">LJ657_14650</name>
</gene>
<proteinExistence type="inferred from homology"/>
<dbReference type="GO" id="GO:0016787">
    <property type="term" value="F:hydrolase activity"/>
    <property type="evidence" value="ECO:0007669"/>
    <property type="project" value="UniProtKB-KW"/>
</dbReference>
<evidence type="ECO:0000256" key="10">
    <source>
        <dbReference type="PROSITE-ProRule" id="PRU01203"/>
    </source>
</evidence>
<comment type="caution">
    <text evidence="9">Lacks conserved residue(s) required for the propagation of feature annotation.</text>
</comment>
<keyword evidence="3 9" id="KW-0378">Hydrolase</keyword>
<dbReference type="GO" id="GO:0003723">
    <property type="term" value="F:RNA binding"/>
    <property type="evidence" value="ECO:0007669"/>
    <property type="project" value="UniProtKB-UniRule"/>
</dbReference>
<comment type="subunit">
    <text evidence="9">Homohexamer. The homohexamer assembles into an open ring structure.</text>
</comment>
<dbReference type="RefSeq" id="WP_232649025.1">
    <property type="nucleotide sequence ID" value="NZ_JAJSBI010000006.1"/>
</dbReference>
<dbReference type="InterPro" id="IPR003593">
    <property type="entry name" value="AAA+_ATPase"/>
</dbReference>
<keyword evidence="1 9" id="KW-0806">Transcription termination</keyword>
<feature type="binding site" evidence="9">
    <location>
        <begin position="138"/>
        <end position="143"/>
    </location>
    <ligand>
        <name>ATP</name>
        <dbReference type="ChEBI" id="CHEBI:30616"/>
    </ligand>
</feature>
<evidence type="ECO:0000256" key="3">
    <source>
        <dbReference type="ARBA" id="ARBA00022801"/>
    </source>
</evidence>
<evidence type="ECO:0000256" key="9">
    <source>
        <dbReference type="HAMAP-Rule" id="MF_01884"/>
    </source>
</evidence>
<dbReference type="GO" id="GO:0006353">
    <property type="term" value="P:DNA-templated transcription termination"/>
    <property type="evidence" value="ECO:0007669"/>
    <property type="project" value="UniProtKB-UniRule"/>
</dbReference>
<dbReference type="InterPro" id="IPR004665">
    <property type="entry name" value="Term_rho"/>
</dbReference>
<dbReference type="InterPro" id="IPR011113">
    <property type="entry name" value="Rho_RNA-bd"/>
</dbReference>
<evidence type="ECO:0000256" key="4">
    <source>
        <dbReference type="ARBA" id="ARBA00022806"/>
    </source>
</evidence>
<sequence length="380" mass="41236">MTTTLEHPPAQQEPTTQVATGVLDIDASGKGHLRAVNLLASPSDVSVSAALIRRHALRKGDFVEGVRDGRRALTEVVRVDGRTPGELRGRCHFRELTPLHPRDRLRLEHPAAGLTGRVADLIAPVGKGQRGLLVAPPKTGKTVLLQQIAAAVAGNHPECRLMVVLLDERPEEVTDMRRSVRGEVYASTFDRPAKQHIALADLVVERAKRLVEDGEDVVILLDSLTRLCRAHNNAAAAGGRTLTGGVDATALLGPKRFFGAARLAEEGGSLTILATALVETGSRADDYFFEELKSTGNMELRLSRDLAARRVFPAVDINPSGTRREELLLPPAELTAVRGLRRVLQARDGQGALETLLERMRDTPDNATFLRRIQPTLPAD</sequence>
<dbReference type="GO" id="GO:0004386">
    <property type="term" value="F:helicase activity"/>
    <property type="evidence" value="ECO:0007669"/>
    <property type="project" value="UniProtKB-UniRule"/>
</dbReference>
<evidence type="ECO:0000259" key="11">
    <source>
        <dbReference type="PROSITE" id="PS51856"/>
    </source>
</evidence>
<evidence type="ECO:0000256" key="7">
    <source>
        <dbReference type="ARBA" id="ARBA00023015"/>
    </source>
</evidence>
<dbReference type="PANTHER" id="PTHR46425">
    <property type="entry name" value="TRANSCRIPTION TERMINATION FACTOR RHO"/>
    <property type="match status" value="1"/>
</dbReference>
<protein>
    <recommendedName>
        <fullName evidence="9">Transcription termination factor Rho</fullName>
        <ecNumber evidence="9">3.6.4.-</ecNumber>
    </recommendedName>
    <alternativeName>
        <fullName evidence="9">ATP-dependent helicase Rho</fullName>
    </alternativeName>
</protein>
<dbReference type="SMART" id="SM00382">
    <property type="entry name" value="AAA"/>
    <property type="match status" value="1"/>
</dbReference>
<dbReference type="CDD" id="cd01128">
    <property type="entry name" value="rho_factor_C"/>
    <property type="match status" value="1"/>
</dbReference>
<keyword evidence="13" id="KW-1185">Reference proteome</keyword>
<dbReference type="InterPro" id="IPR027417">
    <property type="entry name" value="P-loop_NTPase"/>
</dbReference>
<dbReference type="PANTHER" id="PTHR46425:SF1">
    <property type="entry name" value="TRANSCRIPTION TERMINATION FACTOR RHO"/>
    <property type="match status" value="1"/>
</dbReference>
<keyword evidence="5 9" id="KW-0067">ATP-binding</keyword>
<evidence type="ECO:0000256" key="2">
    <source>
        <dbReference type="ARBA" id="ARBA00022741"/>
    </source>
</evidence>
<keyword evidence="7 9" id="KW-0805">Transcription regulation</keyword>
<dbReference type="Pfam" id="PF07497">
    <property type="entry name" value="Rho_RNA_bind"/>
    <property type="match status" value="1"/>
</dbReference>
<comment type="similarity">
    <text evidence="9 10">Belongs to the Rho family.</text>
</comment>
<dbReference type="EMBL" id="JAJSBI010000006">
    <property type="protein sequence ID" value="MCD9874898.1"/>
    <property type="molecule type" value="Genomic_DNA"/>
</dbReference>
<dbReference type="Pfam" id="PF00006">
    <property type="entry name" value="ATP-synt_ab"/>
    <property type="match status" value="1"/>
</dbReference>
<feature type="binding site" evidence="9">
    <location>
        <position position="169"/>
    </location>
    <ligand>
        <name>ATP</name>
        <dbReference type="ChEBI" id="CHEBI:30616"/>
    </ligand>
</feature>
<keyword evidence="4 9" id="KW-0347">Helicase</keyword>
<keyword evidence="6 9" id="KW-0694">RNA-binding</keyword>
<keyword evidence="8 9" id="KW-0804">Transcription</keyword>
<dbReference type="Gene3D" id="2.40.50.140">
    <property type="entry name" value="Nucleic acid-binding proteins"/>
    <property type="match status" value="1"/>
</dbReference>
<dbReference type="SUPFAM" id="SSF52540">
    <property type="entry name" value="P-loop containing nucleoside triphosphate hydrolases"/>
    <property type="match status" value="1"/>
</dbReference>
<dbReference type="HAMAP" id="MF_01884">
    <property type="entry name" value="Rho"/>
    <property type="match status" value="1"/>
</dbReference>
<dbReference type="NCBIfam" id="NF006886">
    <property type="entry name" value="PRK09376.1"/>
    <property type="match status" value="1"/>
</dbReference>
<comment type="caution">
    <text evidence="12">The sequence shown here is derived from an EMBL/GenBank/DDBJ whole genome shotgun (WGS) entry which is preliminary data.</text>
</comment>
<comment type="function">
    <text evidence="9">Facilitates transcription termination by a mechanism that involves Rho binding to the nascent RNA, activation of Rho's RNA-dependent ATPase activity, and release of the mRNA from the DNA template.</text>
</comment>
<dbReference type="AlphaFoldDB" id="A0A9Q3VP73"/>
<evidence type="ECO:0000313" key="12">
    <source>
        <dbReference type="EMBL" id="MCD9874898.1"/>
    </source>
</evidence>
<dbReference type="GO" id="GO:0008186">
    <property type="term" value="F:ATP-dependent activity, acting on RNA"/>
    <property type="evidence" value="ECO:0007669"/>
    <property type="project" value="InterPro"/>
</dbReference>
<feature type="domain" description="Rho RNA-BD" evidence="11">
    <location>
        <begin position="16"/>
        <end position="83"/>
    </location>
</feature>
<name>A0A9Q3VP73_9ACTN</name>
<dbReference type="InterPro" id="IPR012340">
    <property type="entry name" value="NA-bd_OB-fold"/>
</dbReference>
<reference evidence="12" key="1">
    <citation type="submission" date="2021-12" db="EMBL/GenBank/DDBJ databases">
        <authorList>
            <person name="Lee J.-H."/>
            <person name="Kim S.-B."/>
        </authorList>
    </citation>
    <scope>NUCLEOTIDE SEQUENCE</scope>
    <source>
        <strain evidence="12">NR30</strain>
    </source>
</reference>
<dbReference type="Gene3D" id="3.40.50.300">
    <property type="entry name" value="P-loop containing nucleotide triphosphate hydrolases"/>
    <property type="match status" value="1"/>
</dbReference>
<dbReference type="GO" id="GO:0005524">
    <property type="term" value="F:ATP binding"/>
    <property type="evidence" value="ECO:0007669"/>
    <property type="project" value="UniProtKB-UniRule"/>
</dbReference>
<accession>A0A9Q3VP73</accession>
<evidence type="ECO:0000256" key="6">
    <source>
        <dbReference type="ARBA" id="ARBA00022884"/>
    </source>
</evidence>
<dbReference type="EC" id="3.6.4.-" evidence="9"/>
<feature type="binding site" evidence="9">
    <location>
        <begin position="126"/>
        <end position="131"/>
    </location>
    <ligand>
        <name>ATP</name>
        <dbReference type="ChEBI" id="CHEBI:30616"/>
    </ligand>
</feature>
<evidence type="ECO:0000256" key="8">
    <source>
        <dbReference type="ARBA" id="ARBA00023163"/>
    </source>
</evidence>
<dbReference type="InterPro" id="IPR000194">
    <property type="entry name" value="ATPase_F1/V1/A1_a/bsu_nucl-bd"/>
</dbReference>
<dbReference type="SUPFAM" id="SSF50249">
    <property type="entry name" value="Nucleic acid-binding proteins"/>
    <property type="match status" value="1"/>
</dbReference>
<keyword evidence="2 9" id="KW-0547">Nucleotide-binding</keyword>
<dbReference type="PROSITE" id="PS51856">
    <property type="entry name" value="RHO_RNA_BD"/>
    <property type="match status" value="1"/>
</dbReference>
<dbReference type="InterPro" id="IPR041703">
    <property type="entry name" value="Rho_factor_ATP-bd"/>
</dbReference>
<organism evidence="12 13">
    <name type="scientific">Streptomyces guryensis</name>
    <dbReference type="NCBI Taxonomy" id="2886947"/>
    <lineage>
        <taxon>Bacteria</taxon>
        <taxon>Bacillati</taxon>
        <taxon>Actinomycetota</taxon>
        <taxon>Actinomycetes</taxon>
        <taxon>Kitasatosporales</taxon>
        <taxon>Streptomycetaceae</taxon>
        <taxon>Streptomyces</taxon>
    </lineage>
</organism>
<evidence type="ECO:0000256" key="5">
    <source>
        <dbReference type="ARBA" id="ARBA00022840"/>
    </source>
</evidence>
<dbReference type="Proteomes" id="UP001108029">
    <property type="component" value="Unassembled WGS sequence"/>
</dbReference>
<evidence type="ECO:0000313" key="13">
    <source>
        <dbReference type="Proteomes" id="UP001108029"/>
    </source>
</evidence>
<evidence type="ECO:0000256" key="1">
    <source>
        <dbReference type="ARBA" id="ARBA00022472"/>
    </source>
</evidence>